<keyword evidence="2" id="KW-0805">Transcription regulation</keyword>
<comment type="similarity">
    <text evidence="1">Belongs to the LysR transcriptional regulatory family.</text>
</comment>
<feature type="domain" description="HTH lysR-type" evidence="5">
    <location>
        <begin position="1"/>
        <end position="59"/>
    </location>
</feature>
<dbReference type="Gene3D" id="1.10.10.10">
    <property type="entry name" value="Winged helix-like DNA-binding domain superfamily/Winged helix DNA-binding domain"/>
    <property type="match status" value="1"/>
</dbReference>
<evidence type="ECO:0000313" key="7">
    <source>
        <dbReference type="Proteomes" id="UP001165405"/>
    </source>
</evidence>
<keyword evidence="7" id="KW-1185">Reference proteome</keyword>
<dbReference type="Gene3D" id="3.40.190.10">
    <property type="entry name" value="Periplasmic binding protein-like II"/>
    <property type="match status" value="2"/>
</dbReference>
<dbReference type="AlphaFoldDB" id="A0AA41QDE5"/>
<dbReference type="GO" id="GO:0003677">
    <property type="term" value="F:DNA binding"/>
    <property type="evidence" value="ECO:0007669"/>
    <property type="project" value="UniProtKB-KW"/>
</dbReference>
<dbReference type="SUPFAM" id="SSF53850">
    <property type="entry name" value="Periplasmic binding protein-like II"/>
    <property type="match status" value="1"/>
</dbReference>
<dbReference type="InterPro" id="IPR000847">
    <property type="entry name" value="LysR_HTH_N"/>
</dbReference>
<protein>
    <submittedName>
        <fullName evidence="6">LysR family transcriptional regulator</fullName>
    </submittedName>
</protein>
<dbReference type="PROSITE" id="PS50931">
    <property type="entry name" value="HTH_LYSR"/>
    <property type="match status" value="1"/>
</dbReference>
<keyword evidence="4" id="KW-0804">Transcription</keyword>
<evidence type="ECO:0000256" key="3">
    <source>
        <dbReference type="ARBA" id="ARBA00023125"/>
    </source>
</evidence>
<gene>
    <name evidence="6" type="ORF">L1785_03690</name>
</gene>
<evidence type="ECO:0000256" key="1">
    <source>
        <dbReference type="ARBA" id="ARBA00009437"/>
    </source>
</evidence>
<evidence type="ECO:0000313" key="6">
    <source>
        <dbReference type="EMBL" id="MCF4120072.1"/>
    </source>
</evidence>
<dbReference type="GO" id="GO:0003700">
    <property type="term" value="F:DNA-binding transcription factor activity"/>
    <property type="evidence" value="ECO:0007669"/>
    <property type="project" value="InterPro"/>
</dbReference>
<proteinExistence type="inferred from homology"/>
<dbReference type="PANTHER" id="PTHR30346">
    <property type="entry name" value="TRANSCRIPTIONAL DUAL REGULATOR HCAR-RELATED"/>
    <property type="match status" value="1"/>
</dbReference>
<dbReference type="EMBL" id="JAKGSG010000012">
    <property type="protein sequence ID" value="MCF4120072.1"/>
    <property type="molecule type" value="Genomic_DNA"/>
</dbReference>
<organism evidence="6 7">
    <name type="scientific">Antribacter soli</name>
    <dbReference type="NCBI Taxonomy" id="2910976"/>
    <lineage>
        <taxon>Bacteria</taxon>
        <taxon>Bacillati</taxon>
        <taxon>Actinomycetota</taxon>
        <taxon>Actinomycetes</taxon>
        <taxon>Micrococcales</taxon>
        <taxon>Promicromonosporaceae</taxon>
        <taxon>Antribacter</taxon>
    </lineage>
</organism>
<dbReference type="Pfam" id="PF03466">
    <property type="entry name" value="LysR_substrate"/>
    <property type="match status" value="1"/>
</dbReference>
<dbReference type="Proteomes" id="UP001165405">
    <property type="component" value="Unassembled WGS sequence"/>
</dbReference>
<keyword evidence="3" id="KW-0238">DNA-binding</keyword>
<evidence type="ECO:0000256" key="2">
    <source>
        <dbReference type="ARBA" id="ARBA00023015"/>
    </source>
</evidence>
<comment type="caution">
    <text evidence="6">The sequence shown here is derived from an EMBL/GenBank/DDBJ whole genome shotgun (WGS) entry which is preliminary data.</text>
</comment>
<dbReference type="InterPro" id="IPR036390">
    <property type="entry name" value="WH_DNA-bd_sf"/>
</dbReference>
<dbReference type="InterPro" id="IPR005119">
    <property type="entry name" value="LysR_subst-bd"/>
</dbReference>
<dbReference type="Pfam" id="PF00126">
    <property type="entry name" value="HTH_1"/>
    <property type="match status" value="1"/>
</dbReference>
<sequence length="304" mass="32530">MLNPWRLRLLHQLHLLGTVRAVADAVHLSPSSVSQQLAVLESEVQAQLFERVGRRIRLTPVGVVLAGHAAEILDHLESVEADIASLHAEPTGLVRVAAFTSSFHSILVPAVLRLRSEHPRISVEVREAEPIAGLDTLRRGETDVVVAAEFGDVPVSPDPLLVRVPLSGDRVVLVASRDRDDLAGATGLPALSGEDWAFELPGAHLADLAERLCLRAGFVPRVVGRFDSHGALLRHVEAGLSVTLLPLLAVDDRHAVQAIPLPGLPPRNIQLVTRRGATSRVAVRETVAALRAAAREALPPGPTT</sequence>
<dbReference type="GO" id="GO:0032993">
    <property type="term" value="C:protein-DNA complex"/>
    <property type="evidence" value="ECO:0007669"/>
    <property type="project" value="TreeGrafter"/>
</dbReference>
<accession>A0AA41QDE5</accession>
<dbReference type="SUPFAM" id="SSF46785">
    <property type="entry name" value="Winged helix' DNA-binding domain"/>
    <property type="match status" value="1"/>
</dbReference>
<evidence type="ECO:0000259" key="5">
    <source>
        <dbReference type="PROSITE" id="PS50931"/>
    </source>
</evidence>
<dbReference type="InterPro" id="IPR036388">
    <property type="entry name" value="WH-like_DNA-bd_sf"/>
</dbReference>
<name>A0AA41QDE5_9MICO</name>
<dbReference type="RefSeq" id="WP_236087784.1">
    <property type="nucleotide sequence ID" value="NZ_JAKGSG010000012.1"/>
</dbReference>
<evidence type="ECO:0000256" key="4">
    <source>
        <dbReference type="ARBA" id="ARBA00023163"/>
    </source>
</evidence>
<dbReference type="PANTHER" id="PTHR30346:SF29">
    <property type="entry name" value="LYSR SUBSTRATE-BINDING"/>
    <property type="match status" value="1"/>
</dbReference>
<reference evidence="6" key="1">
    <citation type="submission" date="2022-01" db="EMBL/GenBank/DDBJ databases">
        <title>Antribacter sp. nov., isolated from Guizhou of China.</title>
        <authorList>
            <person name="Chengliang C."/>
            <person name="Ya Z."/>
        </authorList>
    </citation>
    <scope>NUCLEOTIDE SEQUENCE</scope>
    <source>
        <strain evidence="6">KLBMP 9083</strain>
    </source>
</reference>